<dbReference type="EMBL" id="SNYC01000004">
    <property type="protein sequence ID" value="TDQ09599.1"/>
    <property type="molecule type" value="Genomic_DNA"/>
</dbReference>
<accession>A0A4R6SW47</accession>
<proteinExistence type="predicted"/>
<keyword evidence="1" id="KW-0732">Signal</keyword>
<evidence type="ECO:0000256" key="1">
    <source>
        <dbReference type="SAM" id="SignalP"/>
    </source>
</evidence>
<dbReference type="Proteomes" id="UP000295620">
    <property type="component" value="Unassembled WGS sequence"/>
</dbReference>
<comment type="caution">
    <text evidence="2">The sequence shown here is derived from an EMBL/GenBank/DDBJ whole genome shotgun (WGS) entry which is preliminary data.</text>
</comment>
<feature type="chain" id="PRO_5020687030" description="FAD dependent oxidoreductase" evidence="1">
    <location>
        <begin position="21"/>
        <end position="407"/>
    </location>
</feature>
<evidence type="ECO:0000313" key="3">
    <source>
        <dbReference type="Proteomes" id="UP000295620"/>
    </source>
</evidence>
<dbReference type="InterPro" id="IPR036188">
    <property type="entry name" value="FAD/NAD-bd_sf"/>
</dbReference>
<feature type="signal peptide" evidence="1">
    <location>
        <begin position="1"/>
        <end position="20"/>
    </location>
</feature>
<dbReference type="RefSeq" id="WP_133575669.1">
    <property type="nucleotide sequence ID" value="NZ_SNYC01000004.1"/>
</dbReference>
<sequence>MKRGFLLVAAGILLAQVGSAQTIKTGVLVIGNGNSAVGAAIQSSVSGVKTVILMKEAGFESPPFSNGQVSGLAADLLKRKQASPSSNINDVLKIWTDSLKNLTVIKNTPFTKLKRSGSGWSVQLSNGKSIKAQVLIHADRSGSVDAALQLQKVQQQWETLNYETNTYRTSIAAGTGSNGTGTTILSLYQLFLPDQENLIVLNTESQSITAGQAAGATAAYAVFFKAKTSKSNLKTIQGELINYKLSVMPFTDVSSLDSNWKSIQFIGLSGFLKADLSSADRGESVKSIKSTENNGQATAIFGPDKLVSAAEIAPTVKEYYYKAQIWFDDYKQSDMTIGATLGLICFVGNKSLENTRNEVIKKWGTVYHFKTAFDEKRSISRREFSVLVNEYLKPFNVNIDNRGRVLR</sequence>
<dbReference type="AlphaFoldDB" id="A0A4R6SW47"/>
<name>A0A4R6SW47_9SPHI</name>
<evidence type="ECO:0008006" key="4">
    <source>
        <dbReference type="Google" id="ProtNLM"/>
    </source>
</evidence>
<dbReference type="SUPFAM" id="SSF51905">
    <property type="entry name" value="FAD/NAD(P)-binding domain"/>
    <property type="match status" value="1"/>
</dbReference>
<keyword evidence="3" id="KW-1185">Reference proteome</keyword>
<gene>
    <name evidence="2" type="ORF">ATK78_1755</name>
</gene>
<reference evidence="2 3" key="1">
    <citation type="submission" date="2019-03" db="EMBL/GenBank/DDBJ databases">
        <title>Genomic Encyclopedia of Archaeal and Bacterial Type Strains, Phase II (KMG-II): from individual species to whole genera.</title>
        <authorList>
            <person name="Goeker M."/>
        </authorList>
    </citation>
    <scope>NUCLEOTIDE SEQUENCE [LARGE SCALE GENOMIC DNA]</scope>
    <source>
        <strain evidence="2 3">DSM 19035</strain>
    </source>
</reference>
<organism evidence="2 3">
    <name type="scientific">Pedobacter metabolipauper</name>
    <dbReference type="NCBI Taxonomy" id="425513"/>
    <lineage>
        <taxon>Bacteria</taxon>
        <taxon>Pseudomonadati</taxon>
        <taxon>Bacteroidota</taxon>
        <taxon>Sphingobacteriia</taxon>
        <taxon>Sphingobacteriales</taxon>
        <taxon>Sphingobacteriaceae</taxon>
        <taxon>Pedobacter</taxon>
    </lineage>
</organism>
<evidence type="ECO:0000313" key="2">
    <source>
        <dbReference type="EMBL" id="TDQ09599.1"/>
    </source>
</evidence>
<dbReference type="OrthoDB" id="615715at2"/>
<protein>
    <recommendedName>
        <fullName evidence="4">FAD dependent oxidoreductase</fullName>
    </recommendedName>
</protein>